<gene>
    <name evidence="1" type="ORF">CXB51_016642</name>
</gene>
<sequence length="142" mass="16078">MKDLGPIKKILGMEILRDRKASKLYLSQKGYIEKFLCIFNMQSAKPVSTPLVAHFKLSSALSPHLDDEIDAVSRYMSNPGKEHWKADQWILRYLRSTTDVCLQFGRTRDGVIGYVDVNFAGDLNRRRSLTGYVFTIGGCAIC</sequence>
<reference evidence="1 2" key="1">
    <citation type="journal article" date="2021" name="bioRxiv">
        <title>The Gossypium anomalum genome as a resource for cotton improvement and evolutionary analysis of hybrid incompatibility.</title>
        <authorList>
            <person name="Grover C.E."/>
            <person name="Yuan D."/>
            <person name="Arick M.A."/>
            <person name="Miller E.R."/>
            <person name="Hu G."/>
            <person name="Peterson D.G."/>
            <person name="Wendel J.F."/>
            <person name="Udall J.A."/>
        </authorList>
    </citation>
    <scope>NUCLEOTIDE SEQUENCE [LARGE SCALE GENOMIC DNA]</scope>
    <source>
        <strain evidence="1">JFW-Udall</strain>
        <tissue evidence="1">Leaf</tissue>
    </source>
</reference>
<dbReference type="AlphaFoldDB" id="A0A8J6CYX0"/>
<organism evidence="1 2">
    <name type="scientific">Gossypium anomalum</name>
    <dbReference type="NCBI Taxonomy" id="47600"/>
    <lineage>
        <taxon>Eukaryota</taxon>
        <taxon>Viridiplantae</taxon>
        <taxon>Streptophyta</taxon>
        <taxon>Embryophyta</taxon>
        <taxon>Tracheophyta</taxon>
        <taxon>Spermatophyta</taxon>
        <taxon>Magnoliopsida</taxon>
        <taxon>eudicotyledons</taxon>
        <taxon>Gunneridae</taxon>
        <taxon>Pentapetalae</taxon>
        <taxon>rosids</taxon>
        <taxon>malvids</taxon>
        <taxon>Malvales</taxon>
        <taxon>Malvaceae</taxon>
        <taxon>Malvoideae</taxon>
        <taxon>Gossypium</taxon>
    </lineage>
</organism>
<evidence type="ECO:0000313" key="1">
    <source>
        <dbReference type="EMBL" id="KAG8488691.1"/>
    </source>
</evidence>
<dbReference type="Proteomes" id="UP000701853">
    <property type="component" value="Chromosome 7"/>
</dbReference>
<proteinExistence type="predicted"/>
<dbReference type="EMBL" id="JAHUZN010000007">
    <property type="protein sequence ID" value="KAG8488691.1"/>
    <property type="molecule type" value="Genomic_DNA"/>
</dbReference>
<evidence type="ECO:0008006" key="3">
    <source>
        <dbReference type="Google" id="ProtNLM"/>
    </source>
</evidence>
<comment type="caution">
    <text evidence="1">The sequence shown here is derived from an EMBL/GenBank/DDBJ whole genome shotgun (WGS) entry which is preliminary data.</text>
</comment>
<accession>A0A8J6CYX0</accession>
<evidence type="ECO:0000313" key="2">
    <source>
        <dbReference type="Proteomes" id="UP000701853"/>
    </source>
</evidence>
<protein>
    <recommendedName>
        <fullName evidence="3">Reverse transcriptase Ty1/copia-type domain-containing protein</fullName>
    </recommendedName>
</protein>
<name>A0A8J6CYX0_9ROSI</name>
<dbReference type="OrthoDB" id="994562at2759"/>
<dbReference type="PANTHER" id="PTHR11439">
    <property type="entry name" value="GAG-POL-RELATED RETROTRANSPOSON"/>
    <property type="match status" value="1"/>
</dbReference>
<keyword evidence="2" id="KW-1185">Reference proteome</keyword>